<accession>A0A0W0R5C4</accession>
<keyword evidence="1" id="KW-1133">Transmembrane helix</keyword>
<dbReference type="EMBL" id="LNKA01000001">
    <property type="protein sequence ID" value="KTC66226.1"/>
    <property type="molecule type" value="Genomic_DNA"/>
</dbReference>
<keyword evidence="3" id="KW-1185">Reference proteome</keyword>
<feature type="transmembrane region" description="Helical" evidence="1">
    <location>
        <begin position="60"/>
        <end position="82"/>
    </location>
</feature>
<dbReference type="Proteomes" id="UP000054859">
    <property type="component" value="Unassembled WGS sequence"/>
</dbReference>
<protein>
    <submittedName>
        <fullName evidence="2">Uncharacterized protein</fullName>
    </submittedName>
</protein>
<dbReference type="STRING" id="45056.Lade_0884"/>
<evidence type="ECO:0000313" key="2">
    <source>
        <dbReference type="EMBL" id="KTC66226.1"/>
    </source>
</evidence>
<evidence type="ECO:0000313" key="3">
    <source>
        <dbReference type="Proteomes" id="UP000054859"/>
    </source>
</evidence>
<reference evidence="2 3" key="1">
    <citation type="submission" date="2015-11" db="EMBL/GenBank/DDBJ databases">
        <title>Identification of large and diverse effector repertoires of 38 Legionella species.</title>
        <authorList>
            <person name="Burstein D."/>
            <person name="Amaro F."/>
            <person name="Zusman T."/>
            <person name="Lifshitz Z."/>
            <person name="Cohen O."/>
            <person name="Gilbert J.A."/>
            <person name="Pupko T."/>
            <person name="Shuman H.A."/>
            <person name="Segal G."/>
        </authorList>
    </citation>
    <scope>NUCLEOTIDE SEQUENCE [LARGE SCALE GENOMIC DNA]</scope>
    <source>
        <strain evidence="2 3">1762-AUS-E</strain>
    </source>
</reference>
<organism evidence="2 3">
    <name type="scientific">Legionella adelaidensis</name>
    <dbReference type="NCBI Taxonomy" id="45056"/>
    <lineage>
        <taxon>Bacteria</taxon>
        <taxon>Pseudomonadati</taxon>
        <taxon>Pseudomonadota</taxon>
        <taxon>Gammaproteobacteria</taxon>
        <taxon>Legionellales</taxon>
        <taxon>Legionellaceae</taxon>
        <taxon>Legionella</taxon>
    </lineage>
</organism>
<dbReference type="AlphaFoldDB" id="A0A0W0R5C4"/>
<evidence type="ECO:0000256" key="1">
    <source>
        <dbReference type="SAM" id="Phobius"/>
    </source>
</evidence>
<comment type="caution">
    <text evidence="2">The sequence shown here is derived from an EMBL/GenBank/DDBJ whole genome shotgun (WGS) entry which is preliminary data.</text>
</comment>
<sequence length="160" mass="17931">MLKLFQQHWDKSNQNKITGYIRSDLLEADDYSYKPMSFFSPYKSFHDFRKQLKAPIQMPVMNIAVALFHSLNAVLFAVNAFVDLVTLDFKQFKNKSISFGFNLLHGIYSVAHAIIDTIAATLSLLTRTLATGGKLVKDAGTGIASCFSSGEEETFEMGFK</sequence>
<keyword evidence="1" id="KW-0472">Membrane</keyword>
<name>A0A0W0R5C4_9GAMM</name>
<dbReference type="OrthoDB" id="5653961at2"/>
<feature type="transmembrane region" description="Helical" evidence="1">
    <location>
        <begin position="102"/>
        <end position="125"/>
    </location>
</feature>
<gene>
    <name evidence="2" type="ORF">Lade_0884</name>
</gene>
<dbReference type="RefSeq" id="WP_058461919.1">
    <property type="nucleotide sequence ID" value="NZ_CAAAHS010000005.1"/>
</dbReference>
<dbReference type="PATRIC" id="fig|45056.6.peg.914"/>
<keyword evidence="1" id="KW-0812">Transmembrane</keyword>
<proteinExistence type="predicted"/>